<gene>
    <name evidence="5" type="ORF">A4U43_C07F15180</name>
</gene>
<dbReference type="Gramene" id="ONK63440">
    <property type="protein sequence ID" value="ONK63440"/>
    <property type="gene ID" value="A4U43_C07F15180"/>
</dbReference>
<evidence type="ECO:0000256" key="3">
    <source>
        <dbReference type="SAM" id="Coils"/>
    </source>
</evidence>
<evidence type="ECO:0000313" key="6">
    <source>
        <dbReference type="Proteomes" id="UP000243459"/>
    </source>
</evidence>
<dbReference type="InterPro" id="IPR011684">
    <property type="entry name" value="NAB"/>
</dbReference>
<dbReference type="OrthoDB" id="1924020at2759"/>
<organism evidence="5 6">
    <name type="scientific">Asparagus officinalis</name>
    <name type="common">Garden asparagus</name>
    <dbReference type="NCBI Taxonomy" id="4686"/>
    <lineage>
        <taxon>Eukaryota</taxon>
        <taxon>Viridiplantae</taxon>
        <taxon>Streptophyta</taxon>
        <taxon>Embryophyta</taxon>
        <taxon>Tracheophyta</taxon>
        <taxon>Spermatophyta</taxon>
        <taxon>Magnoliopsida</taxon>
        <taxon>Liliopsida</taxon>
        <taxon>Asparagales</taxon>
        <taxon>Asparagaceae</taxon>
        <taxon>Asparagoideae</taxon>
        <taxon>Asparagus</taxon>
    </lineage>
</organism>
<keyword evidence="1 3" id="KW-0175">Coiled coil</keyword>
<feature type="coiled-coil region" evidence="3">
    <location>
        <begin position="326"/>
        <end position="392"/>
    </location>
</feature>
<dbReference type="Pfam" id="PF07765">
    <property type="entry name" value="KIP1"/>
    <property type="match status" value="1"/>
</dbReference>
<comment type="similarity">
    <text evidence="2">Belongs to the NET family.</text>
</comment>
<dbReference type="PANTHER" id="PTHR32258:SF28">
    <property type="entry name" value="PROTEIN NETWORKED 3A-RELATED"/>
    <property type="match status" value="1"/>
</dbReference>
<feature type="coiled-coil region" evidence="3">
    <location>
        <begin position="256"/>
        <end position="283"/>
    </location>
</feature>
<dbReference type="AlphaFoldDB" id="A0A5P1EHA5"/>
<reference evidence="6" key="1">
    <citation type="journal article" date="2017" name="Nat. Commun.">
        <title>The asparagus genome sheds light on the origin and evolution of a young Y chromosome.</title>
        <authorList>
            <person name="Harkess A."/>
            <person name="Zhou J."/>
            <person name="Xu C."/>
            <person name="Bowers J.E."/>
            <person name="Van der Hulst R."/>
            <person name="Ayyampalayam S."/>
            <person name="Mercati F."/>
            <person name="Riccardi P."/>
            <person name="McKain M.R."/>
            <person name="Kakrana A."/>
            <person name="Tang H."/>
            <person name="Ray J."/>
            <person name="Groenendijk J."/>
            <person name="Arikit S."/>
            <person name="Mathioni S.M."/>
            <person name="Nakano M."/>
            <person name="Shan H."/>
            <person name="Telgmann-Rauber A."/>
            <person name="Kanno A."/>
            <person name="Yue Z."/>
            <person name="Chen H."/>
            <person name="Li W."/>
            <person name="Chen Y."/>
            <person name="Xu X."/>
            <person name="Zhang Y."/>
            <person name="Luo S."/>
            <person name="Chen H."/>
            <person name="Gao J."/>
            <person name="Mao Z."/>
            <person name="Pires J.C."/>
            <person name="Luo M."/>
            <person name="Kudrna D."/>
            <person name="Wing R.A."/>
            <person name="Meyers B.C."/>
            <person name="Yi K."/>
            <person name="Kong H."/>
            <person name="Lavrijsen P."/>
            <person name="Sunseri F."/>
            <person name="Falavigna A."/>
            <person name="Ye Y."/>
            <person name="Leebens-Mack J.H."/>
            <person name="Chen G."/>
        </authorList>
    </citation>
    <scope>NUCLEOTIDE SEQUENCE [LARGE SCALE GENOMIC DNA]</scope>
    <source>
        <strain evidence="6">cv. DH0086</strain>
    </source>
</reference>
<name>A0A5P1EHA5_ASPOF</name>
<dbReference type="InterPro" id="IPR051861">
    <property type="entry name" value="NET_actin-binding_domain"/>
</dbReference>
<evidence type="ECO:0000313" key="5">
    <source>
        <dbReference type="EMBL" id="ONK63440.1"/>
    </source>
</evidence>
<keyword evidence="6" id="KW-1185">Reference proteome</keyword>
<evidence type="ECO:0000256" key="2">
    <source>
        <dbReference type="ARBA" id="ARBA00038006"/>
    </source>
</evidence>
<dbReference type="GO" id="GO:0003779">
    <property type="term" value="F:actin binding"/>
    <property type="evidence" value="ECO:0007669"/>
    <property type="project" value="InterPro"/>
</dbReference>
<dbReference type="EMBL" id="CM007387">
    <property type="protein sequence ID" value="ONK63440.1"/>
    <property type="molecule type" value="Genomic_DNA"/>
</dbReference>
<dbReference type="OMA" id="IWELNDA"/>
<protein>
    <recommendedName>
        <fullName evidence="4">NAB domain-containing protein</fullName>
    </recommendedName>
</protein>
<sequence length="423" mass="49328">MTVQEASNLWFFESHNNLKRSQWLQSTLSELEAKTKGMLKLIEGDADTFAQRAEMYYKKRPELVNMIEDFYRSYRSLAERHDQLKFESANSFSNQGFLHKEWGFTDKSSSSSSVLTFDSESEIDDPLEEEPVESKLRELPRIEKEKSTLSTYCSDSELCEEKVESDFKELSRDNSDICVVKQMIEKVESTESLYDELKDGQDKNNVIELSEESERIRRKVNKTTEKIPFVVTNPEEGIQGQNKLKDLSDAKYESIKGKVTSELQRLEEENLALKAELDRKYEDENNFAEISERVLIEEAERIGRKAKKTKEKATYMKVFHPESEEIQSQNNLAVKLMSEVERLKEENLAYKAELERKNEEKREVIRQLSLSMDILKGENDNMKKLIRDSKKRIKPFEFGNLKGVFSRKMFGSQQKFPTTLVAL</sequence>
<accession>A0A5P1EHA5</accession>
<dbReference type="Proteomes" id="UP000243459">
    <property type="component" value="Chromosome 7"/>
</dbReference>
<dbReference type="PROSITE" id="PS51774">
    <property type="entry name" value="NAB"/>
    <property type="match status" value="1"/>
</dbReference>
<evidence type="ECO:0000259" key="4">
    <source>
        <dbReference type="PROSITE" id="PS51774"/>
    </source>
</evidence>
<dbReference type="PANTHER" id="PTHR32258">
    <property type="entry name" value="PROTEIN NETWORKED 4A"/>
    <property type="match status" value="1"/>
</dbReference>
<feature type="domain" description="NAB" evidence="4">
    <location>
        <begin position="8"/>
        <end position="88"/>
    </location>
</feature>
<proteinExistence type="inferred from homology"/>
<evidence type="ECO:0000256" key="1">
    <source>
        <dbReference type="ARBA" id="ARBA00023054"/>
    </source>
</evidence>